<gene>
    <name evidence="1" type="ORF">HPP92_028131</name>
</gene>
<sequence>MLGSLYDTLQALSEKEMERNCAVSAETIDVRPEVEDSFATIANEFCYSVPVDDIIKKIKAYFENDRITQIRGSSFLQHASILLVRISTNMLEILLIGTKRVVTLVVYYFPRVC</sequence>
<dbReference type="Proteomes" id="UP000639772">
    <property type="component" value="Unassembled WGS sequence"/>
</dbReference>
<evidence type="ECO:0000313" key="2">
    <source>
        <dbReference type="Proteomes" id="UP000639772"/>
    </source>
</evidence>
<proteinExistence type="predicted"/>
<protein>
    <submittedName>
        <fullName evidence="1">Uncharacterized protein</fullName>
    </submittedName>
</protein>
<accession>A0A835P769</accession>
<reference evidence="1 2" key="1">
    <citation type="journal article" date="2020" name="Nat. Food">
        <title>A phased Vanilla planifolia genome enables genetic improvement of flavour and production.</title>
        <authorList>
            <person name="Hasing T."/>
            <person name="Tang H."/>
            <person name="Brym M."/>
            <person name="Khazi F."/>
            <person name="Huang T."/>
            <person name="Chambers A.H."/>
        </authorList>
    </citation>
    <scope>NUCLEOTIDE SEQUENCE [LARGE SCALE GENOMIC DNA]</scope>
    <source>
        <tissue evidence="1">Leaf</tissue>
    </source>
</reference>
<dbReference type="AlphaFoldDB" id="A0A835P769"/>
<evidence type="ECO:0000313" key="1">
    <source>
        <dbReference type="EMBL" id="KAG0447814.1"/>
    </source>
</evidence>
<organism evidence="1 2">
    <name type="scientific">Vanilla planifolia</name>
    <name type="common">Vanilla</name>
    <dbReference type="NCBI Taxonomy" id="51239"/>
    <lineage>
        <taxon>Eukaryota</taxon>
        <taxon>Viridiplantae</taxon>
        <taxon>Streptophyta</taxon>
        <taxon>Embryophyta</taxon>
        <taxon>Tracheophyta</taxon>
        <taxon>Spermatophyta</taxon>
        <taxon>Magnoliopsida</taxon>
        <taxon>Liliopsida</taxon>
        <taxon>Asparagales</taxon>
        <taxon>Orchidaceae</taxon>
        <taxon>Vanilloideae</taxon>
        <taxon>Vanilleae</taxon>
        <taxon>Vanilla</taxon>
    </lineage>
</organism>
<name>A0A835P769_VANPL</name>
<comment type="caution">
    <text evidence="1">The sequence shown here is derived from an EMBL/GenBank/DDBJ whole genome shotgun (WGS) entry which is preliminary data.</text>
</comment>
<dbReference type="EMBL" id="JADCNM010000413">
    <property type="protein sequence ID" value="KAG0447814.1"/>
    <property type="molecule type" value="Genomic_DNA"/>
</dbReference>